<accession>A0AAW1CE90</accession>
<keyword evidence="6 14" id="KW-0349">Heme</keyword>
<comment type="subcellular location">
    <subcellularLocation>
        <location evidence="4">Endoplasmic reticulum membrane</location>
        <topology evidence="4">Peripheral membrane protein</topology>
    </subcellularLocation>
    <subcellularLocation>
        <location evidence="3">Microsome membrane</location>
        <topology evidence="3">Peripheral membrane protein</topology>
    </subcellularLocation>
</comment>
<keyword evidence="9" id="KW-0492">Microsome</keyword>
<dbReference type="SUPFAM" id="SSF48264">
    <property type="entry name" value="Cytochrome P450"/>
    <property type="match status" value="1"/>
</dbReference>
<evidence type="ECO:0000313" key="16">
    <source>
        <dbReference type="Proteomes" id="UP001461498"/>
    </source>
</evidence>
<keyword evidence="10" id="KW-0560">Oxidoreductase</keyword>
<evidence type="ECO:0000256" key="6">
    <source>
        <dbReference type="ARBA" id="ARBA00022617"/>
    </source>
</evidence>
<evidence type="ECO:0000313" key="15">
    <source>
        <dbReference type="EMBL" id="KAK9496806.1"/>
    </source>
</evidence>
<evidence type="ECO:0000256" key="5">
    <source>
        <dbReference type="ARBA" id="ARBA00010617"/>
    </source>
</evidence>
<sequence length="181" mass="21297">MLAIYPEHQEAVYREQVQLLGDNPNVAPTWEQISKMNYLDRVLKEVMRLNPTPGVLRVLSEDLDLGDYKLPKGCTLYLLVYSLHRDPDFWSHPNEFYPDHFLPEESSSRPKSAYIPFLQGLRSCPGKLYGVITMKILISTAIRMFRFETDMKFEQIKYKYSFLIEMVEGYHVRISRRKIAN</sequence>
<dbReference type="Proteomes" id="UP001461498">
    <property type="component" value="Unassembled WGS sequence"/>
</dbReference>
<gene>
    <name evidence="15" type="ORF">O3M35_012960</name>
</gene>
<evidence type="ECO:0000256" key="3">
    <source>
        <dbReference type="ARBA" id="ARBA00004174"/>
    </source>
</evidence>
<keyword evidence="11 14" id="KW-0408">Iron</keyword>
<name>A0AAW1CE90_9HEMI</name>
<evidence type="ECO:0000256" key="9">
    <source>
        <dbReference type="ARBA" id="ARBA00022848"/>
    </source>
</evidence>
<dbReference type="PANTHER" id="PTHR24291">
    <property type="entry name" value="CYTOCHROME P450 FAMILY 4"/>
    <property type="match status" value="1"/>
</dbReference>
<feature type="binding site" description="axial binding residue" evidence="14">
    <location>
        <position position="124"/>
    </location>
    <ligand>
        <name>heme</name>
        <dbReference type="ChEBI" id="CHEBI:30413"/>
    </ligand>
    <ligandPart>
        <name>Fe</name>
        <dbReference type="ChEBI" id="CHEBI:18248"/>
    </ligandPart>
</feature>
<evidence type="ECO:0000256" key="1">
    <source>
        <dbReference type="ARBA" id="ARBA00001971"/>
    </source>
</evidence>
<keyword evidence="16" id="KW-1185">Reference proteome</keyword>
<evidence type="ECO:0000256" key="14">
    <source>
        <dbReference type="PIRSR" id="PIRSR602403-1"/>
    </source>
</evidence>
<dbReference type="GO" id="GO:0005789">
    <property type="term" value="C:endoplasmic reticulum membrane"/>
    <property type="evidence" value="ECO:0007669"/>
    <property type="project" value="UniProtKB-SubCell"/>
</dbReference>
<dbReference type="InterPro" id="IPR002403">
    <property type="entry name" value="Cyt_P450_E_grp-IV"/>
</dbReference>
<keyword evidence="12" id="KW-0503">Monooxygenase</keyword>
<keyword evidence="8" id="KW-0256">Endoplasmic reticulum</keyword>
<dbReference type="GO" id="GO:0005506">
    <property type="term" value="F:iron ion binding"/>
    <property type="evidence" value="ECO:0007669"/>
    <property type="project" value="InterPro"/>
</dbReference>
<evidence type="ECO:0000256" key="4">
    <source>
        <dbReference type="ARBA" id="ARBA00004406"/>
    </source>
</evidence>
<reference evidence="15 16" key="1">
    <citation type="submission" date="2022-12" db="EMBL/GenBank/DDBJ databases">
        <title>Chromosome-level genome assembly of true bugs.</title>
        <authorList>
            <person name="Ma L."/>
            <person name="Li H."/>
        </authorList>
    </citation>
    <scope>NUCLEOTIDE SEQUENCE [LARGE SCALE GENOMIC DNA]</scope>
    <source>
        <strain evidence="15">Lab_2022b</strain>
    </source>
</reference>
<dbReference type="EMBL" id="JAPXFL010000053">
    <property type="protein sequence ID" value="KAK9496806.1"/>
    <property type="molecule type" value="Genomic_DNA"/>
</dbReference>
<dbReference type="AlphaFoldDB" id="A0AAW1CE90"/>
<evidence type="ECO:0000256" key="7">
    <source>
        <dbReference type="ARBA" id="ARBA00022723"/>
    </source>
</evidence>
<dbReference type="GO" id="GO:0016705">
    <property type="term" value="F:oxidoreductase activity, acting on paired donors, with incorporation or reduction of molecular oxygen"/>
    <property type="evidence" value="ECO:0007669"/>
    <property type="project" value="InterPro"/>
</dbReference>
<dbReference type="Gene3D" id="1.10.630.10">
    <property type="entry name" value="Cytochrome P450"/>
    <property type="match status" value="1"/>
</dbReference>
<comment type="caution">
    <text evidence="15">The sequence shown here is derived from an EMBL/GenBank/DDBJ whole genome shotgun (WGS) entry which is preliminary data.</text>
</comment>
<evidence type="ECO:0000256" key="10">
    <source>
        <dbReference type="ARBA" id="ARBA00023002"/>
    </source>
</evidence>
<dbReference type="GO" id="GO:0020037">
    <property type="term" value="F:heme binding"/>
    <property type="evidence" value="ECO:0007669"/>
    <property type="project" value="InterPro"/>
</dbReference>
<dbReference type="PRINTS" id="PR00465">
    <property type="entry name" value="EP450IV"/>
</dbReference>
<dbReference type="PANTHER" id="PTHR24291:SF189">
    <property type="entry name" value="CYTOCHROME P450 4C3-RELATED"/>
    <property type="match status" value="1"/>
</dbReference>
<evidence type="ECO:0008006" key="17">
    <source>
        <dbReference type="Google" id="ProtNLM"/>
    </source>
</evidence>
<evidence type="ECO:0000256" key="8">
    <source>
        <dbReference type="ARBA" id="ARBA00022824"/>
    </source>
</evidence>
<dbReference type="GO" id="GO:0004497">
    <property type="term" value="F:monooxygenase activity"/>
    <property type="evidence" value="ECO:0007669"/>
    <property type="project" value="UniProtKB-KW"/>
</dbReference>
<dbReference type="InterPro" id="IPR036396">
    <property type="entry name" value="Cyt_P450_sf"/>
</dbReference>
<comment type="cofactor">
    <cofactor evidence="1 14">
        <name>heme</name>
        <dbReference type="ChEBI" id="CHEBI:30413"/>
    </cofactor>
</comment>
<keyword evidence="7 14" id="KW-0479">Metal-binding</keyword>
<evidence type="ECO:0000256" key="13">
    <source>
        <dbReference type="ARBA" id="ARBA00023136"/>
    </source>
</evidence>
<organism evidence="15 16">
    <name type="scientific">Rhynocoris fuscipes</name>
    <dbReference type="NCBI Taxonomy" id="488301"/>
    <lineage>
        <taxon>Eukaryota</taxon>
        <taxon>Metazoa</taxon>
        <taxon>Ecdysozoa</taxon>
        <taxon>Arthropoda</taxon>
        <taxon>Hexapoda</taxon>
        <taxon>Insecta</taxon>
        <taxon>Pterygota</taxon>
        <taxon>Neoptera</taxon>
        <taxon>Paraneoptera</taxon>
        <taxon>Hemiptera</taxon>
        <taxon>Heteroptera</taxon>
        <taxon>Panheteroptera</taxon>
        <taxon>Cimicomorpha</taxon>
        <taxon>Reduviidae</taxon>
        <taxon>Harpactorinae</taxon>
        <taxon>Harpactorini</taxon>
        <taxon>Rhynocoris</taxon>
    </lineage>
</organism>
<protein>
    <recommendedName>
        <fullName evidence="17">Cytochrome P450</fullName>
    </recommendedName>
</protein>
<proteinExistence type="inferred from homology"/>
<evidence type="ECO:0000256" key="11">
    <source>
        <dbReference type="ARBA" id="ARBA00023004"/>
    </source>
</evidence>
<keyword evidence="13" id="KW-0472">Membrane</keyword>
<comment type="similarity">
    <text evidence="5">Belongs to the cytochrome P450 family.</text>
</comment>
<dbReference type="InterPro" id="IPR050196">
    <property type="entry name" value="Cytochrome_P450_Monoox"/>
</dbReference>
<evidence type="ECO:0000256" key="12">
    <source>
        <dbReference type="ARBA" id="ARBA00023033"/>
    </source>
</evidence>
<dbReference type="Pfam" id="PF00067">
    <property type="entry name" value="p450"/>
    <property type="match status" value="1"/>
</dbReference>
<dbReference type="InterPro" id="IPR001128">
    <property type="entry name" value="Cyt_P450"/>
</dbReference>
<comment type="function">
    <text evidence="2">May be involved in the metabolism of insect hormones and in the breakdown of synthetic insecticides.</text>
</comment>
<evidence type="ECO:0000256" key="2">
    <source>
        <dbReference type="ARBA" id="ARBA00003690"/>
    </source>
</evidence>